<accession>A0A448Z0E7</accession>
<gene>
    <name evidence="3" type="ORF">PSNMU_V1.4_AUG-EV-PASAV3_0022500</name>
</gene>
<feature type="domain" description="Erythromycin biosynthesis protein CIII-like C-terminal" evidence="2">
    <location>
        <begin position="269"/>
        <end position="364"/>
    </location>
</feature>
<evidence type="ECO:0000256" key="1">
    <source>
        <dbReference type="ARBA" id="ARBA00022679"/>
    </source>
</evidence>
<dbReference type="InterPro" id="IPR050426">
    <property type="entry name" value="Glycosyltransferase_28"/>
</dbReference>
<dbReference type="SUPFAM" id="SSF53756">
    <property type="entry name" value="UDP-Glycosyltransferase/glycogen phosphorylase"/>
    <property type="match status" value="1"/>
</dbReference>
<name>A0A448Z0E7_9STRA</name>
<protein>
    <recommendedName>
        <fullName evidence="2">Erythromycin biosynthesis protein CIII-like C-terminal domain-containing protein</fullName>
    </recommendedName>
</protein>
<dbReference type="FunFam" id="3.40.50.2000:FF:000009">
    <property type="entry name" value="Sterol 3-beta-glucosyltransferase UGT80A2"/>
    <property type="match status" value="1"/>
</dbReference>
<keyword evidence="4" id="KW-1185">Reference proteome</keyword>
<dbReference type="PANTHER" id="PTHR48050:SF13">
    <property type="entry name" value="STEROL 3-BETA-GLUCOSYLTRANSFERASE UGT80A2"/>
    <property type="match status" value="1"/>
</dbReference>
<dbReference type="GO" id="GO:0016906">
    <property type="term" value="F:sterol 3-beta-glucosyltransferase activity"/>
    <property type="evidence" value="ECO:0007669"/>
    <property type="project" value="UniProtKB-ARBA"/>
</dbReference>
<dbReference type="Gene3D" id="3.40.50.2000">
    <property type="entry name" value="Glycogen Phosphorylase B"/>
    <property type="match status" value="2"/>
</dbReference>
<proteinExistence type="predicted"/>
<dbReference type="InterPro" id="IPR010610">
    <property type="entry name" value="EryCIII-like_C"/>
</dbReference>
<reference evidence="3 4" key="1">
    <citation type="submission" date="2019-01" db="EMBL/GenBank/DDBJ databases">
        <authorList>
            <person name="Ferrante I. M."/>
        </authorList>
    </citation>
    <scope>NUCLEOTIDE SEQUENCE [LARGE SCALE GENOMIC DNA]</scope>
    <source>
        <strain evidence="3 4">B856</strain>
    </source>
</reference>
<evidence type="ECO:0000313" key="4">
    <source>
        <dbReference type="Proteomes" id="UP000291116"/>
    </source>
</evidence>
<dbReference type="EMBL" id="CAACVS010000059">
    <property type="protein sequence ID" value="VEU35475.1"/>
    <property type="molecule type" value="Genomic_DNA"/>
</dbReference>
<evidence type="ECO:0000259" key="2">
    <source>
        <dbReference type="Pfam" id="PF06722"/>
    </source>
</evidence>
<dbReference type="PANTHER" id="PTHR48050">
    <property type="entry name" value="STEROL 3-BETA-GLUCOSYLTRANSFERASE"/>
    <property type="match status" value="1"/>
</dbReference>
<dbReference type="AlphaFoldDB" id="A0A448Z0E7"/>
<dbReference type="OrthoDB" id="5835829at2759"/>
<evidence type="ECO:0000313" key="3">
    <source>
        <dbReference type="EMBL" id="VEU35475.1"/>
    </source>
</evidence>
<dbReference type="CDD" id="cd03784">
    <property type="entry name" value="GT1_Gtf-like"/>
    <property type="match status" value="1"/>
</dbReference>
<organism evidence="3 4">
    <name type="scientific">Pseudo-nitzschia multistriata</name>
    <dbReference type="NCBI Taxonomy" id="183589"/>
    <lineage>
        <taxon>Eukaryota</taxon>
        <taxon>Sar</taxon>
        <taxon>Stramenopiles</taxon>
        <taxon>Ochrophyta</taxon>
        <taxon>Bacillariophyta</taxon>
        <taxon>Bacillariophyceae</taxon>
        <taxon>Bacillariophycidae</taxon>
        <taxon>Bacillariales</taxon>
        <taxon>Bacillariaceae</taxon>
        <taxon>Pseudo-nitzschia</taxon>
    </lineage>
</organism>
<sequence>MADHEFRSDFASGNPFKIAACLNKFRQEHFPEDLRALWPSLESFNPTVVLAGGISTPKGLLYSFDKTIPYISVDLQVVLPLSDKAPVGLPKLPFGTNKLWVSLLLQKATSAMAARKKIIKEVLDIDMDGKYEKPAHYTLFTDIPSFPSPHFYGVSTTVITEHPEWPKENFYPCGFFTIGEQRQEQLMKDESKGYEFGSETCNELTEFLAAGSPPVYLGWGSIMCNSPQWMVSLALEALQHVGARGVLLGGWAGLSEAYIPDHLKNFCKKNVIFVSSAPHEWLFPQCSCIVHHGGAGTTAASIRSGRPTVITPVMGDQFDFAAGVNEVGCGIGLRKMSSVRGNTLGDAIKRCLEEESIIARAKETGEKLRNEDGCETFCNVFEEWLVHGFASGEWLRKHENLMKKCKESWEAEQRWSFCFCR</sequence>
<dbReference type="InterPro" id="IPR002213">
    <property type="entry name" value="UDP_glucos_trans"/>
</dbReference>
<dbReference type="Pfam" id="PF06722">
    <property type="entry name" value="EryCIII-like_C"/>
    <property type="match status" value="1"/>
</dbReference>
<dbReference type="Proteomes" id="UP000291116">
    <property type="component" value="Unassembled WGS sequence"/>
</dbReference>
<keyword evidence="1" id="KW-0808">Transferase</keyword>